<feature type="compositionally biased region" description="Low complexity" evidence="10">
    <location>
        <begin position="1"/>
        <end position="17"/>
    </location>
</feature>
<feature type="domain" description="Anthranilate synthase component I N-terminal" evidence="13">
    <location>
        <begin position="439"/>
        <end position="493"/>
    </location>
</feature>
<dbReference type="InterPro" id="IPR015890">
    <property type="entry name" value="Chorismate_C"/>
</dbReference>
<dbReference type="EC" id="2.6.1.85" evidence="4"/>
<evidence type="ECO:0000256" key="1">
    <source>
        <dbReference type="ARBA" id="ARBA00001000"/>
    </source>
</evidence>
<dbReference type="Pfam" id="PF00425">
    <property type="entry name" value="Chorismate_bind"/>
    <property type="match status" value="1"/>
</dbReference>
<evidence type="ECO:0000259" key="11">
    <source>
        <dbReference type="Pfam" id="PF00117"/>
    </source>
</evidence>
<dbReference type="GO" id="GO:0046656">
    <property type="term" value="P:folic acid biosynthetic process"/>
    <property type="evidence" value="ECO:0007669"/>
    <property type="project" value="UniProtKB-KW"/>
</dbReference>
<evidence type="ECO:0000256" key="10">
    <source>
        <dbReference type="SAM" id="MobiDB-lite"/>
    </source>
</evidence>
<dbReference type="NCBIfam" id="TIGR00566">
    <property type="entry name" value="trpG_papA"/>
    <property type="match status" value="1"/>
</dbReference>
<dbReference type="InterPro" id="IPR006221">
    <property type="entry name" value="TrpG/PapA_dom"/>
</dbReference>
<dbReference type="eggNOG" id="KOG1224">
    <property type="taxonomic scope" value="Eukaryota"/>
</dbReference>
<dbReference type="InterPro" id="IPR005801">
    <property type="entry name" value="ADC_synthase"/>
</dbReference>
<dbReference type="Gene3D" id="3.40.50.880">
    <property type="match status" value="1"/>
</dbReference>
<dbReference type="Gene3D" id="3.60.120.10">
    <property type="entry name" value="Anthranilate synthase"/>
    <property type="match status" value="1"/>
</dbReference>
<dbReference type="AlphaFoldDB" id="C1N8W1"/>
<dbReference type="Pfam" id="PF04715">
    <property type="entry name" value="Anth_synt_I_N"/>
    <property type="match status" value="1"/>
</dbReference>
<dbReference type="OrthoDB" id="64220at2759"/>
<dbReference type="UniPathway" id="UPA00077">
    <property type="reaction ID" value="UER00149"/>
</dbReference>
<evidence type="ECO:0000256" key="5">
    <source>
        <dbReference type="ARBA" id="ARBA00022679"/>
    </source>
</evidence>
<feature type="compositionally biased region" description="Low complexity" evidence="10">
    <location>
        <begin position="90"/>
        <end position="115"/>
    </location>
</feature>
<dbReference type="PANTHER" id="PTHR11236:SF18">
    <property type="entry name" value="AMINODEOXYCHORISMATE SYNTHASE"/>
    <property type="match status" value="1"/>
</dbReference>
<dbReference type="InterPro" id="IPR017926">
    <property type="entry name" value="GATASE"/>
</dbReference>
<keyword evidence="7" id="KW-0315">Glutamine amidotransferase</keyword>
<dbReference type="InterPro" id="IPR006805">
    <property type="entry name" value="Anth_synth_I_N"/>
</dbReference>
<dbReference type="Proteomes" id="UP000001876">
    <property type="component" value="Unassembled WGS sequence"/>
</dbReference>
<dbReference type="MEROPS" id="C26.955"/>
<feature type="domain" description="Glutamine amidotransferase" evidence="11">
    <location>
        <begin position="127"/>
        <end position="320"/>
    </location>
</feature>
<dbReference type="STRING" id="564608.C1N8W1"/>
<evidence type="ECO:0000259" key="13">
    <source>
        <dbReference type="Pfam" id="PF04715"/>
    </source>
</evidence>
<dbReference type="PANTHER" id="PTHR11236">
    <property type="entry name" value="AMINOBENZOATE/ANTHRANILATE SYNTHASE"/>
    <property type="match status" value="1"/>
</dbReference>
<organism evidence="15">
    <name type="scientific">Micromonas pusilla (strain CCMP1545)</name>
    <name type="common">Picoplanktonic green alga</name>
    <dbReference type="NCBI Taxonomy" id="564608"/>
    <lineage>
        <taxon>Eukaryota</taxon>
        <taxon>Viridiplantae</taxon>
        <taxon>Chlorophyta</taxon>
        <taxon>Mamiellophyceae</taxon>
        <taxon>Mamiellales</taxon>
        <taxon>Mamiellaceae</taxon>
        <taxon>Micromonas</taxon>
    </lineage>
</organism>
<protein>
    <recommendedName>
        <fullName evidence="4">aminodeoxychorismate synthase</fullName>
        <ecNumber evidence="4">2.6.1.85</ecNumber>
    </recommendedName>
    <alternativeName>
        <fullName evidence="8">Para-aminobenzoate synthase</fullName>
    </alternativeName>
    <alternativeName>
        <fullName evidence="9">p-aminobenzoic acid synthase</fullName>
    </alternativeName>
</protein>
<dbReference type="KEGG" id="mpp:MICPUCDRAFT_23429"/>
<reference evidence="14 15" key="1">
    <citation type="journal article" date="2009" name="Science">
        <title>Green evolution and dynamic adaptations revealed by genomes of the marine picoeukaryotes Micromonas.</title>
        <authorList>
            <person name="Worden A.Z."/>
            <person name="Lee J.H."/>
            <person name="Mock T."/>
            <person name="Rouze P."/>
            <person name="Simmons M.P."/>
            <person name="Aerts A.L."/>
            <person name="Allen A.E."/>
            <person name="Cuvelier M.L."/>
            <person name="Derelle E."/>
            <person name="Everett M.V."/>
            <person name="Foulon E."/>
            <person name="Grimwood J."/>
            <person name="Gundlach H."/>
            <person name="Henrissat B."/>
            <person name="Napoli C."/>
            <person name="McDonald S.M."/>
            <person name="Parker M.S."/>
            <person name="Rombauts S."/>
            <person name="Salamov A."/>
            <person name="Von Dassow P."/>
            <person name="Badger J.H."/>
            <person name="Coutinho P.M."/>
            <person name="Demir E."/>
            <person name="Dubchak I."/>
            <person name="Gentemann C."/>
            <person name="Eikrem W."/>
            <person name="Gready J.E."/>
            <person name="John U."/>
            <person name="Lanier W."/>
            <person name="Lindquist E.A."/>
            <person name="Lucas S."/>
            <person name="Mayer K.F."/>
            <person name="Moreau H."/>
            <person name="Not F."/>
            <person name="Otillar R."/>
            <person name="Panaud O."/>
            <person name="Pangilinan J."/>
            <person name="Paulsen I."/>
            <person name="Piegu B."/>
            <person name="Poliakov A."/>
            <person name="Robbens S."/>
            <person name="Schmutz J."/>
            <person name="Toulza E."/>
            <person name="Wyss T."/>
            <person name="Zelensky A."/>
            <person name="Zhou K."/>
            <person name="Armbrust E.V."/>
            <person name="Bhattacharya D."/>
            <person name="Goodenough U.W."/>
            <person name="Van de Peer Y."/>
            <person name="Grigoriev I.V."/>
        </authorList>
    </citation>
    <scope>NUCLEOTIDE SEQUENCE [LARGE SCALE GENOMIC DNA]</scope>
    <source>
        <strain evidence="14 15">CCMP1545</strain>
    </source>
</reference>
<feature type="region of interest" description="Disordered" evidence="10">
    <location>
        <begin position="1"/>
        <end position="54"/>
    </location>
</feature>
<feature type="compositionally biased region" description="Low complexity" evidence="10">
    <location>
        <begin position="71"/>
        <end position="82"/>
    </location>
</feature>
<proteinExistence type="inferred from homology"/>
<dbReference type="InterPro" id="IPR029062">
    <property type="entry name" value="Class_I_gatase-like"/>
</dbReference>
<dbReference type="CDD" id="cd01743">
    <property type="entry name" value="GATase1_Anthranilate_Synthase"/>
    <property type="match status" value="1"/>
</dbReference>
<dbReference type="SUPFAM" id="SSF56322">
    <property type="entry name" value="ADC synthase"/>
    <property type="match status" value="1"/>
</dbReference>
<evidence type="ECO:0000256" key="6">
    <source>
        <dbReference type="ARBA" id="ARBA00022909"/>
    </source>
</evidence>
<evidence type="ECO:0000256" key="9">
    <source>
        <dbReference type="ARBA" id="ARBA00031904"/>
    </source>
</evidence>
<keyword evidence="15" id="KW-1185">Reference proteome</keyword>
<feature type="region of interest" description="Disordered" evidence="10">
    <location>
        <begin position="71"/>
        <end position="117"/>
    </location>
</feature>
<dbReference type="GO" id="GO:0000162">
    <property type="term" value="P:L-tryptophan biosynthetic process"/>
    <property type="evidence" value="ECO:0007669"/>
    <property type="project" value="TreeGrafter"/>
</dbReference>
<keyword evidence="6" id="KW-0289">Folate biosynthesis</keyword>
<evidence type="ECO:0000256" key="2">
    <source>
        <dbReference type="ARBA" id="ARBA00005009"/>
    </source>
</evidence>
<evidence type="ECO:0000256" key="4">
    <source>
        <dbReference type="ARBA" id="ARBA00013139"/>
    </source>
</evidence>
<comment type="similarity">
    <text evidence="3">In the C-terminal section; belongs to the anthranilate synthase component I family.</text>
</comment>
<keyword evidence="5" id="KW-0808">Transferase</keyword>
<comment type="pathway">
    <text evidence="2">Cofactor biosynthesis; tetrahydrofolate biosynthesis; 4-aminobenzoate from chorismate: step 1/2.</text>
</comment>
<evidence type="ECO:0000256" key="8">
    <source>
        <dbReference type="ARBA" id="ARBA00031329"/>
    </source>
</evidence>
<sequence>MSSAAASGAPPTAAIGADDANNPTTKNAATVVDVDESPPLFATASSFPGADDASLNDEEWLSRALAAAATTTATTTASSSSTNDPRRASDPAPSSSDPAPRATAAATAPSYPPRALATTTWHGDRTLLIDNHDSYTYNLYHLIAAADGVPPVVLRNDSVTWPELEPSISSRHFARVVLSPGPGTPDVAGDVGVCMDLLLHAAETPILGVCLGHQARSALAAAHGGAVVRAPKPTHGRAHALRHDGDDMWRGIPSGGGGLVGVRYHSLVVDPGTLPECLTATAPPVVIMGMRHKTRPHYGVQYHPESVCSTHGDALYRNFAAAADAHWKRGALWRRAIYRCPPPPPPSDENGPTADRAFRTGAAPAFAGGSLTVTDATGASTTRTGVSVLEWLESRLRSRRCRRAEEVTLNVKRSREDETSTDEPAIDDADFIADGRLPNLPFDFIGGFVGYLGYEIRRCGCHPPSRASPTPDAALFLADRVVAIDHDTDDVYLLAIVSDAASELESLAEGMELHGAANAAATGLCQLAAEEAEAEARANREAYVADVDAAKALIDAGETYEVCLTNELRRGGGGDGDDRPCPDPATLYAVLRRTNPAPYAAYLNFGGCGGDGARGLDDAVVVCCSSPERFLRLTKKRGGRGGGDANDDATVDAKPIKGTAPRRHPLNGEDDVREARELASSVKDRAENLMIVDLLRNDLGRVCVPGSVSVPGLMKIESYATVHQARRSITLLVSTVVGTRDEAAASPVACARAAFPPGSMTGAPKPRTMEIIDALEPSARGAYSGSIGFFSVNDAFDLNVVIRTAVLKPGSKPGSGEVFIGAGGAITTLSDSSAEWEEAMLKSRAIVRAVEACDELAARGAAP</sequence>
<dbReference type="InterPro" id="IPR019999">
    <property type="entry name" value="Anth_synth_I-like"/>
</dbReference>
<dbReference type="GO" id="GO:0046654">
    <property type="term" value="P:tetrahydrofolate biosynthetic process"/>
    <property type="evidence" value="ECO:0007669"/>
    <property type="project" value="UniProtKB-UniPathway"/>
</dbReference>
<dbReference type="PRINTS" id="PR00096">
    <property type="entry name" value="GATASE"/>
</dbReference>
<evidence type="ECO:0000256" key="3">
    <source>
        <dbReference type="ARBA" id="ARBA00005970"/>
    </source>
</evidence>
<feature type="domain" description="Chorismate-utilising enzyme C-terminal" evidence="12">
    <location>
        <begin position="540"/>
        <end position="842"/>
    </location>
</feature>
<evidence type="ECO:0000256" key="7">
    <source>
        <dbReference type="ARBA" id="ARBA00022962"/>
    </source>
</evidence>
<accession>C1N8W1</accession>
<dbReference type="GO" id="GO:0046820">
    <property type="term" value="F:4-amino-4-deoxychorismate synthase activity"/>
    <property type="evidence" value="ECO:0007669"/>
    <property type="project" value="UniProtKB-EC"/>
</dbReference>
<dbReference type="SUPFAM" id="SSF52317">
    <property type="entry name" value="Class I glutamine amidotransferase-like"/>
    <property type="match status" value="1"/>
</dbReference>
<dbReference type="EMBL" id="GG663751">
    <property type="protein sequence ID" value="EEH51423.1"/>
    <property type="molecule type" value="Genomic_DNA"/>
</dbReference>
<dbReference type="GO" id="GO:0005737">
    <property type="term" value="C:cytoplasm"/>
    <property type="evidence" value="ECO:0007669"/>
    <property type="project" value="TreeGrafter"/>
</dbReference>
<name>C1N8W1_MICPC</name>
<evidence type="ECO:0000259" key="12">
    <source>
        <dbReference type="Pfam" id="PF00425"/>
    </source>
</evidence>
<dbReference type="GO" id="GO:0008153">
    <property type="term" value="P:4-aminobenzoate biosynthetic process"/>
    <property type="evidence" value="ECO:0007669"/>
    <property type="project" value="TreeGrafter"/>
</dbReference>
<feature type="region of interest" description="Disordered" evidence="10">
    <location>
        <begin position="635"/>
        <end position="667"/>
    </location>
</feature>
<evidence type="ECO:0000313" key="15">
    <source>
        <dbReference type="Proteomes" id="UP000001876"/>
    </source>
</evidence>
<dbReference type="PRINTS" id="PR00097">
    <property type="entry name" value="ANTSNTHASEII"/>
</dbReference>
<dbReference type="GeneID" id="9689783"/>
<gene>
    <name evidence="14" type="ORF">MICPUCDRAFT_23429</name>
</gene>
<dbReference type="OMA" id="DWSVNIR"/>
<comment type="catalytic activity">
    <reaction evidence="1">
        <text>chorismate + L-glutamine = 4-amino-4-deoxychorismate + L-glutamate</text>
        <dbReference type="Rhea" id="RHEA:11672"/>
        <dbReference type="ChEBI" id="CHEBI:29748"/>
        <dbReference type="ChEBI" id="CHEBI:29985"/>
        <dbReference type="ChEBI" id="CHEBI:58359"/>
        <dbReference type="ChEBI" id="CHEBI:58406"/>
        <dbReference type="EC" id="2.6.1.85"/>
    </reaction>
</comment>
<dbReference type="RefSeq" id="XP_003064518.1">
    <property type="nucleotide sequence ID" value="XM_003064472.1"/>
</dbReference>
<dbReference type="PROSITE" id="PS51273">
    <property type="entry name" value="GATASE_TYPE_1"/>
    <property type="match status" value="1"/>
</dbReference>
<dbReference type="Pfam" id="PF00117">
    <property type="entry name" value="GATase"/>
    <property type="match status" value="1"/>
</dbReference>
<evidence type="ECO:0000313" key="14">
    <source>
        <dbReference type="EMBL" id="EEH51423.1"/>
    </source>
</evidence>